<proteinExistence type="predicted"/>
<organism evidence="1">
    <name type="scientific">Siphoviridae sp. ctss15</name>
    <dbReference type="NCBI Taxonomy" id="2825699"/>
    <lineage>
        <taxon>Viruses</taxon>
        <taxon>Duplodnaviria</taxon>
        <taxon>Heunggongvirae</taxon>
        <taxon>Uroviricota</taxon>
        <taxon>Caudoviricetes</taxon>
    </lineage>
</organism>
<accession>A0A8S5TRH1</accession>
<evidence type="ECO:0000313" key="1">
    <source>
        <dbReference type="EMBL" id="DAF84767.1"/>
    </source>
</evidence>
<sequence length="142" mass="16547">MAYPYFNPYYPQPMPDNLMQMRQMQQMQPQMPAQTAQPQQMQTSVVWISGGKEEANGFMVAPNSRVIIFETNSMVFHIKERDASGTPIPMRTFNYTEEAENKSHDTKKMDDKFVTREEFDRLAALVGEIKGKKKRKEDEDDE</sequence>
<protein>
    <submittedName>
        <fullName evidence="1">Uncharacterized protein</fullName>
    </submittedName>
</protein>
<dbReference type="EMBL" id="BK015908">
    <property type="protein sequence ID" value="DAF84767.1"/>
    <property type="molecule type" value="Genomic_DNA"/>
</dbReference>
<reference evidence="1" key="1">
    <citation type="journal article" date="2021" name="Proc. Natl. Acad. Sci. U.S.A.">
        <title>A Catalog of Tens of Thousands of Viruses from Human Metagenomes Reveals Hidden Associations with Chronic Diseases.</title>
        <authorList>
            <person name="Tisza M.J."/>
            <person name="Buck C.B."/>
        </authorList>
    </citation>
    <scope>NUCLEOTIDE SEQUENCE</scope>
    <source>
        <strain evidence="1">Ctss15</strain>
    </source>
</reference>
<name>A0A8S5TRH1_9CAUD</name>